<dbReference type="Proteomes" id="UP001597561">
    <property type="component" value="Unassembled WGS sequence"/>
</dbReference>
<gene>
    <name evidence="5" type="ORF">ACFS5P_00515</name>
</gene>
<protein>
    <submittedName>
        <fullName evidence="5">NADPH-dependent FMN reductase</fullName>
        <ecNumber evidence="5">1.-.-.-</ecNumber>
    </submittedName>
</protein>
<dbReference type="InterPro" id="IPR051814">
    <property type="entry name" value="NAD(P)H-dep_FMN_reductase"/>
</dbReference>
<reference evidence="6" key="1">
    <citation type="journal article" date="2019" name="Int. J. Syst. Evol. Microbiol.">
        <title>The Global Catalogue of Microorganisms (GCM) 10K type strain sequencing project: providing services to taxonomists for standard genome sequencing and annotation.</title>
        <authorList>
            <consortium name="The Broad Institute Genomics Platform"/>
            <consortium name="The Broad Institute Genome Sequencing Center for Infectious Disease"/>
            <person name="Wu L."/>
            <person name="Ma J."/>
        </authorList>
    </citation>
    <scope>NUCLEOTIDE SEQUENCE [LARGE SCALE GENOMIC DNA]</scope>
    <source>
        <strain evidence="6">KCTC 13528</strain>
    </source>
</reference>
<dbReference type="InterPro" id="IPR029039">
    <property type="entry name" value="Flavoprotein-like_sf"/>
</dbReference>
<dbReference type="PANTHER" id="PTHR43408:SF2">
    <property type="entry name" value="FMN REDUCTASE (NADPH)"/>
    <property type="match status" value="1"/>
</dbReference>
<dbReference type="EMBL" id="JBHUPG010000001">
    <property type="protein sequence ID" value="MFD2910348.1"/>
    <property type="molecule type" value="Genomic_DNA"/>
</dbReference>
<dbReference type="Pfam" id="PF03358">
    <property type="entry name" value="FMN_red"/>
    <property type="match status" value="1"/>
</dbReference>
<evidence type="ECO:0000256" key="2">
    <source>
        <dbReference type="ARBA" id="ARBA00022643"/>
    </source>
</evidence>
<evidence type="ECO:0000256" key="3">
    <source>
        <dbReference type="ARBA" id="ARBA00023002"/>
    </source>
</evidence>
<keyword evidence="1" id="KW-0285">Flavoprotein</keyword>
<dbReference type="EC" id="1.-.-.-" evidence="5"/>
<dbReference type="SUPFAM" id="SSF52218">
    <property type="entry name" value="Flavoproteins"/>
    <property type="match status" value="1"/>
</dbReference>
<keyword evidence="6" id="KW-1185">Reference proteome</keyword>
<evidence type="ECO:0000313" key="5">
    <source>
        <dbReference type="EMBL" id="MFD2910348.1"/>
    </source>
</evidence>
<keyword evidence="2" id="KW-0288">FMN</keyword>
<proteinExistence type="predicted"/>
<dbReference type="GO" id="GO:0016491">
    <property type="term" value="F:oxidoreductase activity"/>
    <property type="evidence" value="ECO:0007669"/>
    <property type="project" value="UniProtKB-KW"/>
</dbReference>
<keyword evidence="3 5" id="KW-0560">Oxidoreductase</keyword>
<dbReference type="RefSeq" id="WP_204728099.1">
    <property type="nucleotide sequence ID" value="NZ_JAFBDK010000002.1"/>
</dbReference>
<evidence type="ECO:0000259" key="4">
    <source>
        <dbReference type="Pfam" id="PF03358"/>
    </source>
</evidence>
<dbReference type="InterPro" id="IPR005025">
    <property type="entry name" value="FMN_Rdtase-like_dom"/>
</dbReference>
<accession>A0ABW5ZC28</accession>
<comment type="caution">
    <text evidence="5">The sequence shown here is derived from an EMBL/GenBank/DDBJ whole genome shotgun (WGS) entry which is preliminary data.</text>
</comment>
<name>A0ABW5ZC28_9BACL</name>
<feature type="domain" description="NADPH-dependent FMN reductase-like" evidence="4">
    <location>
        <begin position="1"/>
        <end position="142"/>
    </location>
</feature>
<dbReference type="Gene3D" id="3.40.50.360">
    <property type="match status" value="1"/>
</dbReference>
<organism evidence="5 6">
    <name type="scientific">Jeotgalibacillus terrae</name>
    <dbReference type="NCBI Taxonomy" id="587735"/>
    <lineage>
        <taxon>Bacteria</taxon>
        <taxon>Bacillati</taxon>
        <taxon>Bacillota</taxon>
        <taxon>Bacilli</taxon>
        <taxon>Bacillales</taxon>
        <taxon>Caryophanaceae</taxon>
        <taxon>Jeotgalibacillus</taxon>
    </lineage>
</organism>
<sequence>MKILALSGSLSGSKTFTMIKESASLLKEYEHVEVEAINLAEYKIDFCDGRDPLTYKGDTDQIIRKFIEADAFVIGTPIYRGSLTGALKNVFDLIPNDALRGKVIGFVATGGTYHHYLAIEHQLNPLASYFRAHIVPGGVYAHNDHFEHGHLADPEIKNRLKELTHSLVSLTNVLPMKEAEVKQPVIPRG</sequence>
<dbReference type="PANTHER" id="PTHR43408">
    <property type="entry name" value="FMN REDUCTASE (NADPH)"/>
    <property type="match status" value="1"/>
</dbReference>
<evidence type="ECO:0000313" key="6">
    <source>
        <dbReference type="Proteomes" id="UP001597561"/>
    </source>
</evidence>
<evidence type="ECO:0000256" key="1">
    <source>
        <dbReference type="ARBA" id="ARBA00022630"/>
    </source>
</evidence>